<dbReference type="SUPFAM" id="SSF46785">
    <property type="entry name" value="Winged helix' DNA-binding domain"/>
    <property type="match status" value="1"/>
</dbReference>
<proteinExistence type="predicted"/>
<dbReference type="Gene3D" id="1.20.120.530">
    <property type="entry name" value="GntR ligand-binding domain-like"/>
    <property type="match status" value="1"/>
</dbReference>
<evidence type="ECO:0000313" key="7">
    <source>
        <dbReference type="EMBL" id="MCT7374088.1"/>
    </source>
</evidence>
<dbReference type="Proteomes" id="UP001320831">
    <property type="component" value="Unassembled WGS sequence"/>
</dbReference>
<evidence type="ECO:0000313" key="8">
    <source>
        <dbReference type="Proteomes" id="UP001320831"/>
    </source>
</evidence>
<gene>
    <name evidence="7" type="ORF">N5A92_03455</name>
</gene>
<dbReference type="Pfam" id="PF00392">
    <property type="entry name" value="GntR"/>
    <property type="match status" value="1"/>
</dbReference>
<keyword evidence="2" id="KW-0238">DNA-binding</keyword>
<dbReference type="PANTHER" id="PTHR43537">
    <property type="entry name" value="TRANSCRIPTIONAL REGULATOR, GNTR FAMILY"/>
    <property type="match status" value="1"/>
</dbReference>
<dbReference type="Gene3D" id="1.10.10.10">
    <property type="entry name" value="Winged helix-like DNA-binding domain superfamily/Winged helix DNA-binding domain"/>
    <property type="match status" value="1"/>
</dbReference>
<keyword evidence="1" id="KW-0805">Transcription regulation</keyword>
<dbReference type="PANTHER" id="PTHR43537:SF5">
    <property type="entry name" value="UXU OPERON TRANSCRIPTIONAL REGULATOR"/>
    <property type="match status" value="1"/>
</dbReference>
<evidence type="ECO:0000256" key="2">
    <source>
        <dbReference type="ARBA" id="ARBA00023125"/>
    </source>
</evidence>
<dbReference type="SUPFAM" id="SSF48008">
    <property type="entry name" value="GntR ligand-binding domain-like"/>
    <property type="match status" value="1"/>
</dbReference>
<evidence type="ECO:0000259" key="5">
    <source>
        <dbReference type="Pfam" id="PF00392"/>
    </source>
</evidence>
<keyword evidence="8" id="KW-1185">Reference proteome</keyword>
<dbReference type="InterPro" id="IPR036388">
    <property type="entry name" value="WH-like_DNA-bd_sf"/>
</dbReference>
<dbReference type="InterPro" id="IPR000524">
    <property type="entry name" value="Tscrpt_reg_HTH_GntR"/>
</dbReference>
<keyword evidence="3" id="KW-0804">Transcription</keyword>
<dbReference type="InterPro" id="IPR008920">
    <property type="entry name" value="TF_FadR/GntR_C"/>
</dbReference>
<feature type="domain" description="HTH gntR-type" evidence="5">
    <location>
        <begin position="29"/>
        <end position="90"/>
    </location>
</feature>
<dbReference type="RefSeq" id="WP_260900990.1">
    <property type="nucleotide sequence ID" value="NZ_JAOCZP010000001.1"/>
</dbReference>
<feature type="region of interest" description="Disordered" evidence="4">
    <location>
        <begin position="1"/>
        <end position="27"/>
    </location>
</feature>
<comment type="caution">
    <text evidence="7">The sequence shown here is derived from an EMBL/GenBank/DDBJ whole genome shotgun (WGS) entry which is preliminary data.</text>
</comment>
<feature type="domain" description="GntR C-terminal" evidence="6">
    <location>
        <begin position="103"/>
        <end position="227"/>
    </location>
</feature>
<feature type="compositionally biased region" description="Basic and acidic residues" evidence="4">
    <location>
        <begin position="1"/>
        <end position="18"/>
    </location>
</feature>
<name>A0ABT2LL22_9HYPH</name>
<evidence type="ECO:0000259" key="6">
    <source>
        <dbReference type="Pfam" id="PF07729"/>
    </source>
</evidence>
<organism evidence="7 8">
    <name type="scientific">Chelativorans salis</name>
    <dbReference type="NCBI Taxonomy" id="2978478"/>
    <lineage>
        <taxon>Bacteria</taxon>
        <taxon>Pseudomonadati</taxon>
        <taxon>Pseudomonadota</taxon>
        <taxon>Alphaproteobacteria</taxon>
        <taxon>Hyphomicrobiales</taxon>
        <taxon>Phyllobacteriaceae</taxon>
        <taxon>Chelativorans</taxon>
    </lineage>
</organism>
<evidence type="ECO:0000256" key="3">
    <source>
        <dbReference type="ARBA" id="ARBA00023163"/>
    </source>
</evidence>
<reference evidence="7 8" key="1">
    <citation type="submission" date="2022-09" db="EMBL/GenBank/DDBJ databases">
        <title>Chelativorans salina sp. nov., a novel slightly halophilic bacterium isolated from a saline lake sediment enrichment.</title>
        <authorList>
            <person name="Gao L."/>
            <person name="Fang B.-Z."/>
            <person name="Li W.-J."/>
        </authorList>
    </citation>
    <scope>NUCLEOTIDE SEQUENCE [LARGE SCALE GENOMIC DNA]</scope>
    <source>
        <strain evidence="7 8">EGI FJ00035</strain>
    </source>
</reference>
<accession>A0ABT2LL22</accession>
<dbReference type="Pfam" id="PF07729">
    <property type="entry name" value="FCD"/>
    <property type="match status" value="1"/>
</dbReference>
<evidence type="ECO:0000256" key="1">
    <source>
        <dbReference type="ARBA" id="ARBA00023015"/>
    </source>
</evidence>
<sequence>MKHLPEKRENGSRLENTGKRKKASPDRLTQGAYNALVDRLRDGELSSGAFVTVPGLVEMLGFPLAAVREAVKRADAFGLLTVIPKRGVIVMDAGPETTRACLSLRALFDVEGARRLIKKGADLPLKALRADHEEMLERAQREMTPELPRQAIQTDLSLHDALSVGLDTWLEARLYDENRNRIAIIQNTRAFVPNRIVSAMEEHLAIIAALEARDGEAVAEAIRFHLQSTLQWWGVPEQGTGASGVREDTVQ</sequence>
<dbReference type="InterPro" id="IPR011711">
    <property type="entry name" value="GntR_C"/>
</dbReference>
<dbReference type="EMBL" id="JAOCZP010000001">
    <property type="protein sequence ID" value="MCT7374088.1"/>
    <property type="molecule type" value="Genomic_DNA"/>
</dbReference>
<protein>
    <submittedName>
        <fullName evidence="7">GntR family transcriptional regulator</fullName>
    </submittedName>
</protein>
<dbReference type="InterPro" id="IPR036390">
    <property type="entry name" value="WH_DNA-bd_sf"/>
</dbReference>
<evidence type="ECO:0000256" key="4">
    <source>
        <dbReference type="SAM" id="MobiDB-lite"/>
    </source>
</evidence>